<name>A0A6J1H9J3_CUCMO</name>
<dbReference type="GeneID" id="111461334"/>
<sequence length="169" mass="19232">MTLLWGFKKSRTNGRSTAISPHCVRVKRAECFVRTRFHKPNRGSPEPRQVHGVFAEKKHRNLCPFTLPNLNKTFPFSSISIFNELLSFGNFHARYANWVSSAMSHSHILKWQLGTIFSGCCNGVKLGGNIQLTCSNLTAQHTYSEVTTNIWLTSQCFEINVNMLMLLIK</sequence>
<dbReference type="RefSeq" id="XP_022960600.1">
    <property type="nucleotide sequence ID" value="XM_023104832.1"/>
</dbReference>
<keyword evidence="1" id="KW-1185">Reference proteome</keyword>
<organism evidence="1 2">
    <name type="scientific">Cucurbita moschata</name>
    <name type="common">Winter crookneck squash</name>
    <name type="synonym">Cucurbita pepo var. moschata</name>
    <dbReference type="NCBI Taxonomy" id="3662"/>
    <lineage>
        <taxon>Eukaryota</taxon>
        <taxon>Viridiplantae</taxon>
        <taxon>Streptophyta</taxon>
        <taxon>Embryophyta</taxon>
        <taxon>Tracheophyta</taxon>
        <taxon>Spermatophyta</taxon>
        <taxon>Magnoliopsida</taxon>
        <taxon>eudicotyledons</taxon>
        <taxon>Gunneridae</taxon>
        <taxon>Pentapetalae</taxon>
        <taxon>rosids</taxon>
        <taxon>fabids</taxon>
        <taxon>Cucurbitales</taxon>
        <taxon>Cucurbitaceae</taxon>
        <taxon>Cucurbiteae</taxon>
        <taxon>Cucurbita</taxon>
    </lineage>
</organism>
<dbReference type="KEGG" id="cmos:111461334"/>
<accession>A0A6J1H9J3</accession>
<gene>
    <name evidence="2" type="primary">LOC111461334</name>
</gene>
<protein>
    <submittedName>
        <fullName evidence="2">Uncharacterized protein LOC111461334</fullName>
    </submittedName>
</protein>
<dbReference type="Proteomes" id="UP000504609">
    <property type="component" value="Unplaced"/>
</dbReference>
<proteinExistence type="predicted"/>
<reference evidence="2" key="1">
    <citation type="submission" date="2025-08" db="UniProtKB">
        <authorList>
            <consortium name="RefSeq"/>
        </authorList>
    </citation>
    <scope>IDENTIFICATION</scope>
    <source>
        <tissue evidence="2">Young leaves</tissue>
    </source>
</reference>
<evidence type="ECO:0000313" key="1">
    <source>
        <dbReference type="Proteomes" id="UP000504609"/>
    </source>
</evidence>
<dbReference type="AlphaFoldDB" id="A0A6J1H9J3"/>
<evidence type="ECO:0000313" key="2">
    <source>
        <dbReference type="RefSeq" id="XP_022960600.1"/>
    </source>
</evidence>